<evidence type="ECO:0000313" key="2">
    <source>
        <dbReference type="Proteomes" id="UP000249432"/>
    </source>
</evidence>
<proteinExistence type="predicted"/>
<dbReference type="EMBL" id="QFRA01000002">
    <property type="protein sequence ID" value="PZR06411.1"/>
    <property type="molecule type" value="Genomic_DNA"/>
</dbReference>
<dbReference type="AlphaFoldDB" id="A0A2W5V8D2"/>
<name>A0A2W5V8D2_9CORY</name>
<organism evidence="1 2">
    <name type="scientific">Corynebacterium kroppenstedtii</name>
    <dbReference type="NCBI Taxonomy" id="161879"/>
    <lineage>
        <taxon>Bacteria</taxon>
        <taxon>Bacillati</taxon>
        <taxon>Actinomycetota</taxon>
        <taxon>Actinomycetes</taxon>
        <taxon>Mycobacteriales</taxon>
        <taxon>Corynebacteriaceae</taxon>
        <taxon>Corynebacterium</taxon>
    </lineage>
</organism>
<sequence length="69" mass="8001">MSSKEIFDELGDLALRTLTLEDELARVKRKRDELVVTAVEMSLPREEIAWAANLSRQRIHSIAQDHRNK</sequence>
<gene>
    <name evidence="1" type="ORF">DI525_01145</name>
</gene>
<accession>A0A2W5V8D2</accession>
<protein>
    <submittedName>
        <fullName evidence="1">Uncharacterized protein</fullName>
    </submittedName>
</protein>
<dbReference type="RefSeq" id="WP_303733985.1">
    <property type="nucleotide sequence ID" value="NZ_CAKZHK010000001.1"/>
</dbReference>
<reference evidence="1 2" key="1">
    <citation type="submission" date="2017-08" db="EMBL/GenBank/DDBJ databases">
        <title>Infants hospitalized years apart are colonized by the same room-sourced microbial strains.</title>
        <authorList>
            <person name="Brooks B."/>
            <person name="Olm M.R."/>
            <person name="Firek B.A."/>
            <person name="Baker R."/>
            <person name="Thomas B.C."/>
            <person name="Morowitz M.J."/>
            <person name="Banfield J.F."/>
        </authorList>
    </citation>
    <scope>NUCLEOTIDE SEQUENCE [LARGE SCALE GENOMIC DNA]</scope>
    <source>
        <strain evidence="1">S2_003_000_R1_3</strain>
    </source>
</reference>
<evidence type="ECO:0000313" key="1">
    <source>
        <dbReference type="EMBL" id="PZR06411.1"/>
    </source>
</evidence>
<dbReference type="Proteomes" id="UP000249432">
    <property type="component" value="Unassembled WGS sequence"/>
</dbReference>
<comment type="caution">
    <text evidence="1">The sequence shown here is derived from an EMBL/GenBank/DDBJ whole genome shotgun (WGS) entry which is preliminary data.</text>
</comment>